<feature type="domain" description="Tryptophan synthase beta chain-like PALP" evidence="11">
    <location>
        <begin position="16"/>
        <end position="133"/>
    </location>
</feature>
<evidence type="ECO:0000256" key="5">
    <source>
        <dbReference type="ARBA" id="ARBA00010869"/>
    </source>
</evidence>
<evidence type="ECO:0000313" key="13">
    <source>
        <dbReference type="Proteomes" id="UP000440578"/>
    </source>
</evidence>
<dbReference type="Pfam" id="PF00291">
    <property type="entry name" value="PALP"/>
    <property type="match status" value="1"/>
</dbReference>
<dbReference type="AlphaFoldDB" id="A0A6A4WID8"/>
<dbReference type="GO" id="GO:0070179">
    <property type="term" value="P:D-serine biosynthetic process"/>
    <property type="evidence" value="ECO:0007669"/>
    <property type="project" value="TreeGrafter"/>
</dbReference>
<evidence type="ECO:0000256" key="6">
    <source>
        <dbReference type="ARBA" id="ARBA00012093"/>
    </source>
</evidence>
<evidence type="ECO:0000259" key="11">
    <source>
        <dbReference type="Pfam" id="PF00291"/>
    </source>
</evidence>
<evidence type="ECO:0000256" key="1">
    <source>
        <dbReference type="ARBA" id="ARBA00001913"/>
    </source>
</evidence>
<dbReference type="GO" id="GO:0005524">
    <property type="term" value="F:ATP binding"/>
    <property type="evidence" value="ECO:0007669"/>
    <property type="project" value="TreeGrafter"/>
</dbReference>
<dbReference type="OrthoDB" id="4418812at2759"/>
<evidence type="ECO:0000256" key="3">
    <source>
        <dbReference type="ARBA" id="ARBA00001936"/>
    </source>
</evidence>
<comment type="cofactor">
    <cofactor evidence="4">
        <name>Mg(2+)</name>
        <dbReference type="ChEBI" id="CHEBI:18420"/>
    </cofactor>
</comment>
<comment type="cofactor">
    <cofactor evidence="1">
        <name>Ca(2+)</name>
        <dbReference type="ChEBI" id="CHEBI:29108"/>
    </cofactor>
</comment>
<dbReference type="GO" id="GO:0030378">
    <property type="term" value="F:serine racemase activity"/>
    <property type="evidence" value="ECO:0007669"/>
    <property type="project" value="TreeGrafter"/>
</dbReference>
<dbReference type="InterPro" id="IPR036052">
    <property type="entry name" value="TrpB-like_PALP_sf"/>
</dbReference>
<evidence type="ECO:0000256" key="4">
    <source>
        <dbReference type="ARBA" id="ARBA00001946"/>
    </source>
</evidence>
<dbReference type="PANTHER" id="PTHR43050">
    <property type="entry name" value="SERINE / THREONINE RACEMASE FAMILY MEMBER"/>
    <property type="match status" value="1"/>
</dbReference>
<protein>
    <recommendedName>
        <fullName evidence="6">L-serine ammonia-lyase</fullName>
        <ecNumber evidence="6">4.3.1.17</ecNumber>
    </recommendedName>
</protein>
<comment type="catalytic activity">
    <reaction evidence="10">
        <text>L-serine = pyruvate + NH4(+)</text>
        <dbReference type="Rhea" id="RHEA:19169"/>
        <dbReference type="ChEBI" id="CHEBI:15361"/>
        <dbReference type="ChEBI" id="CHEBI:28938"/>
        <dbReference type="ChEBI" id="CHEBI:33384"/>
        <dbReference type="EC" id="4.3.1.17"/>
    </reaction>
</comment>
<dbReference type="GO" id="GO:0003941">
    <property type="term" value="F:L-serine ammonia-lyase activity"/>
    <property type="evidence" value="ECO:0007669"/>
    <property type="project" value="UniProtKB-EC"/>
</dbReference>
<dbReference type="GO" id="GO:0018114">
    <property type="term" value="F:threonine racemase activity"/>
    <property type="evidence" value="ECO:0007669"/>
    <property type="project" value="TreeGrafter"/>
</dbReference>
<dbReference type="Proteomes" id="UP000440578">
    <property type="component" value="Unassembled WGS sequence"/>
</dbReference>
<comment type="similarity">
    <text evidence="5">Belongs to the serine/threonine dehydratase family.</text>
</comment>
<comment type="cofactor">
    <cofactor evidence="2">
        <name>pyridoxal 5'-phosphate</name>
        <dbReference type="ChEBI" id="CHEBI:597326"/>
    </cofactor>
</comment>
<gene>
    <name evidence="12" type="primary">srr_0</name>
    <name evidence="12" type="ORF">FJT64_022582</name>
</gene>
<dbReference type="InterPro" id="IPR001926">
    <property type="entry name" value="TrpB-like_PALP"/>
</dbReference>
<name>A0A6A4WID8_AMPAM</name>
<evidence type="ECO:0000256" key="2">
    <source>
        <dbReference type="ARBA" id="ARBA00001933"/>
    </source>
</evidence>
<dbReference type="PROSITE" id="PS00165">
    <property type="entry name" value="DEHYDRATASE_SER_THR"/>
    <property type="match status" value="1"/>
</dbReference>
<evidence type="ECO:0000256" key="9">
    <source>
        <dbReference type="ARBA" id="ARBA00023239"/>
    </source>
</evidence>
<dbReference type="GO" id="GO:0000287">
    <property type="term" value="F:magnesium ion binding"/>
    <property type="evidence" value="ECO:0007669"/>
    <property type="project" value="TreeGrafter"/>
</dbReference>
<sequence>MTELSVHEVRAAQLRIQPHVHRTPVITCRHLDRLTGRQLFFKAENLQKTGSFKARGACNAVFAIKERRPDVPGIVTHSSGNHGQATAYAAALAGLPCTVVVPRDTAAVKVDAIRAYGAHVLLCEPTVDARYVAEGTVAPPPNGSEADGGAVAQWAAAVRHCGGTLSVHWVMATPIDTLQLTASSHRVATRPSV</sequence>
<keyword evidence="9" id="KW-0456">Lyase</keyword>
<dbReference type="SUPFAM" id="SSF53686">
    <property type="entry name" value="Tryptophan synthase beta subunit-like PLP-dependent enzymes"/>
    <property type="match status" value="1"/>
</dbReference>
<evidence type="ECO:0000256" key="10">
    <source>
        <dbReference type="ARBA" id="ARBA00049406"/>
    </source>
</evidence>
<dbReference type="GO" id="GO:0030170">
    <property type="term" value="F:pyridoxal phosphate binding"/>
    <property type="evidence" value="ECO:0007669"/>
    <property type="project" value="InterPro"/>
</dbReference>
<evidence type="ECO:0000313" key="12">
    <source>
        <dbReference type="EMBL" id="KAF0305853.1"/>
    </source>
</evidence>
<accession>A0A6A4WID8</accession>
<keyword evidence="13" id="KW-1185">Reference proteome</keyword>
<dbReference type="InterPro" id="IPR000634">
    <property type="entry name" value="Ser/Thr_deHydtase_PyrdxlP-BS"/>
</dbReference>
<comment type="cofactor">
    <cofactor evidence="3">
        <name>Mn(2+)</name>
        <dbReference type="ChEBI" id="CHEBI:29035"/>
    </cofactor>
</comment>
<proteinExistence type="inferred from homology"/>
<dbReference type="EMBL" id="VIIS01000715">
    <property type="protein sequence ID" value="KAF0305853.1"/>
    <property type="molecule type" value="Genomic_DNA"/>
</dbReference>
<keyword evidence="8" id="KW-0663">Pyridoxal phosphate</keyword>
<dbReference type="Gene3D" id="3.40.50.1100">
    <property type="match status" value="2"/>
</dbReference>
<dbReference type="FunFam" id="3.40.50.1100:FF:000005">
    <property type="entry name" value="Threonine dehydratase catabolic"/>
    <property type="match status" value="1"/>
</dbReference>
<keyword evidence="7" id="KW-0460">Magnesium</keyword>
<evidence type="ECO:0000256" key="8">
    <source>
        <dbReference type="ARBA" id="ARBA00022898"/>
    </source>
</evidence>
<comment type="caution">
    <text evidence="12">The sequence shown here is derived from an EMBL/GenBank/DDBJ whole genome shotgun (WGS) entry which is preliminary data.</text>
</comment>
<organism evidence="12 13">
    <name type="scientific">Amphibalanus amphitrite</name>
    <name type="common">Striped barnacle</name>
    <name type="synonym">Balanus amphitrite</name>
    <dbReference type="NCBI Taxonomy" id="1232801"/>
    <lineage>
        <taxon>Eukaryota</taxon>
        <taxon>Metazoa</taxon>
        <taxon>Ecdysozoa</taxon>
        <taxon>Arthropoda</taxon>
        <taxon>Crustacea</taxon>
        <taxon>Multicrustacea</taxon>
        <taxon>Cirripedia</taxon>
        <taxon>Thoracica</taxon>
        <taxon>Thoracicalcarea</taxon>
        <taxon>Balanomorpha</taxon>
        <taxon>Balanoidea</taxon>
        <taxon>Balanidae</taxon>
        <taxon>Amphibalaninae</taxon>
        <taxon>Amphibalanus</taxon>
    </lineage>
</organism>
<reference evidence="12 13" key="1">
    <citation type="submission" date="2019-07" db="EMBL/GenBank/DDBJ databases">
        <title>Draft genome assembly of a fouling barnacle, Amphibalanus amphitrite (Darwin, 1854): The first reference genome for Thecostraca.</title>
        <authorList>
            <person name="Kim W."/>
        </authorList>
    </citation>
    <scope>NUCLEOTIDE SEQUENCE [LARGE SCALE GENOMIC DNA]</scope>
    <source>
        <strain evidence="12">SNU_AA5</strain>
        <tissue evidence="12">Soma without cirri and trophi</tissue>
    </source>
</reference>
<dbReference type="EC" id="4.3.1.17" evidence="6"/>
<evidence type="ECO:0000256" key="7">
    <source>
        <dbReference type="ARBA" id="ARBA00022842"/>
    </source>
</evidence>
<dbReference type="PANTHER" id="PTHR43050:SF1">
    <property type="entry name" value="SERINE RACEMASE"/>
    <property type="match status" value="1"/>
</dbReference>